<evidence type="ECO:0000313" key="2">
    <source>
        <dbReference type="EMBL" id="PJJ52981.1"/>
    </source>
</evidence>
<dbReference type="EMBL" id="PGFA01000003">
    <property type="protein sequence ID" value="PJJ52981.1"/>
    <property type="molecule type" value="Genomic_DNA"/>
</dbReference>
<feature type="compositionally biased region" description="Basic residues" evidence="1">
    <location>
        <begin position="29"/>
        <end position="40"/>
    </location>
</feature>
<evidence type="ECO:0000256" key="1">
    <source>
        <dbReference type="SAM" id="MobiDB-lite"/>
    </source>
</evidence>
<dbReference type="Proteomes" id="UP000228535">
    <property type="component" value="Unassembled WGS sequence"/>
</dbReference>
<protein>
    <submittedName>
        <fullName evidence="2">Uncharacterized protein</fullName>
    </submittedName>
</protein>
<keyword evidence="3" id="KW-1185">Reference proteome</keyword>
<dbReference type="AlphaFoldDB" id="A0A2M9B4W6"/>
<feature type="region of interest" description="Disordered" evidence="1">
    <location>
        <begin position="1"/>
        <end position="40"/>
    </location>
</feature>
<name>A0A2M9B4W6_9BACT</name>
<organism evidence="2 3">
    <name type="scientific">Hymenobacter chitinivorans DSM 11115</name>
    <dbReference type="NCBI Taxonomy" id="1121954"/>
    <lineage>
        <taxon>Bacteria</taxon>
        <taxon>Pseudomonadati</taxon>
        <taxon>Bacteroidota</taxon>
        <taxon>Cytophagia</taxon>
        <taxon>Cytophagales</taxon>
        <taxon>Hymenobacteraceae</taxon>
        <taxon>Hymenobacter</taxon>
    </lineage>
</organism>
<gene>
    <name evidence="2" type="ORF">CLV45_3639</name>
</gene>
<reference evidence="2 3" key="1">
    <citation type="submission" date="2017-11" db="EMBL/GenBank/DDBJ databases">
        <title>Genomic Encyclopedia of Archaeal and Bacterial Type Strains, Phase II (KMG-II): From Individual Species to Whole Genera.</title>
        <authorList>
            <person name="Goeker M."/>
        </authorList>
    </citation>
    <scope>NUCLEOTIDE SEQUENCE [LARGE SCALE GENOMIC DNA]</scope>
    <source>
        <strain evidence="2 3">DSM 11115</strain>
    </source>
</reference>
<accession>A0A2M9B4W6</accession>
<comment type="caution">
    <text evidence="2">The sequence shown here is derived from an EMBL/GenBank/DDBJ whole genome shotgun (WGS) entry which is preliminary data.</text>
</comment>
<evidence type="ECO:0000313" key="3">
    <source>
        <dbReference type="Proteomes" id="UP000228535"/>
    </source>
</evidence>
<sequence length="40" mass="4524">MERSSVVGRTFLAGRQPDNSNASKGKYFFMRRKSKGGTDR</sequence>
<proteinExistence type="predicted"/>